<proteinExistence type="predicted"/>
<evidence type="ECO:0000313" key="2">
    <source>
        <dbReference type="EMBL" id="MFB9574329.1"/>
    </source>
</evidence>
<comment type="caution">
    <text evidence="2">The sequence shown here is derived from an EMBL/GenBank/DDBJ whole genome shotgun (WGS) entry which is preliminary data.</text>
</comment>
<evidence type="ECO:0000256" key="1">
    <source>
        <dbReference type="SAM" id="Phobius"/>
    </source>
</evidence>
<feature type="transmembrane region" description="Helical" evidence="1">
    <location>
        <begin position="43"/>
        <end position="64"/>
    </location>
</feature>
<keyword evidence="1" id="KW-0472">Membrane</keyword>
<keyword evidence="1" id="KW-0812">Transmembrane</keyword>
<dbReference type="Proteomes" id="UP001589710">
    <property type="component" value="Unassembled WGS sequence"/>
</dbReference>
<keyword evidence="3" id="KW-1185">Reference proteome</keyword>
<sequence length="65" mass="6766">MGGVAGKIGQTNKPLAVFFLASAAVGIYGWYFESDDNGDKRPALTILGEIAAVVGTALVVIELIR</sequence>
<keyword evidence="1" id="KW-1133">Transmembrane helix</keyword>
<name>A0ABV5RBP9_9ACTN</name>
<dbReference type="EMBL" id="JBHMCG010000090">
    <property type="protein sequence ID" value="MFB9574329.1"/>
    <property type="molecule type" value="Genomic_DNA"/>
</dbReference>
<protein>
    <submittedName>
        <fullName evidence="2">Uncharacterized protein</fullName>
    </submittedName>
</protein>
<organism evidence="2 3">
    <name type="scientific">Streptomyces yanii</name>
    <dbReference type="NCBI Taxonomy" id="78510"/>
    <lineage>
        <taxon>Bacteria</taxon>
        <taxon>Bacillati</taxon>
        <taxon>Actinomycetota</taxon>
        <taxon>Actinomycetes</taxon>
        <taxon>Kitasatosporales</taxon>
        <taxon>Streptomycetaceae</taxon>
        <taxon>Streptomyces</taxon>
    </lineage>
</organism>
<gene>
    <name evidence="2" type="ORF">ACFFTL_19015</name>
</gene>
<feature type="transmembrane region" description="Helical" evidence="1">
    <location>
        <begin position="12"/>
        <end position="31"/>
    </location>
</feature>
<reference evidence="2 3" key="1">
    <citation type="submission" date="2024-09" db="EMBL/GenBank/DDBJ databases">
        <authorList>
            <person name="Sun Q."/>
            <person name="Mori K."/>
        </authorList>
    </citation>
    <scope>NUCLEOTIDE SEQUENCE [LARGE SCALE GENOMIC DNA]</scope>
    <source>
        <strain evidence="2 3">JCM 3331</strain>
    </source>
</reference>
<evidence type="ECO:0000313" key="3">
    <source>
        <dbReference type="Proteomes" id="UP001589710"/>
    </source>
</evidence>
<accession>A0ABV5RBP9</accession>
<dbReference type="RefSeq" id="WP_345515924.1">
    <property type="nucleotide sequence ID" value="NZ_BAAAXD010000034.1"/>
</dbReference>